<dbReference type="HOGENOM" id="CLU_121376_0_0_7"/>
<dbReference type="AlphaFoldDB" id="A7I0A3"/>
<evidence type="ECO:0000256" key="5">
    <source>
        <dbReference type="ARBA" id="ARBA00023136"/>
    </source>
</evidence>
<dbReference type="GO" id="GO:0005886">
    <property type="term" value="C:plasma membrane"/>
    <property type="evidence" value="ECO:0007669"/>
    <property type="project" value="UniProtKB-SubCell"/>
</dbReference>
<dbReference type="PANTHER" id="PTHR36115:SF6">
    <property type="entry name" value="PROLINE-RICH ANTIGEN HOMOLOG"/>
    <property type="match status" value="1"/>
</dbReference>
<dbReference type="InterPro" id="IPR051791">
    <property type="entry name" value="Pra-immunoreactive"/>
</dbReference>
<keyword evidence="2" id="KW-1003">Cell membrane</keyword>
<dbReference type="EMBL" id="CP000776">
    <property type="protein sequence ID" value="ABS52268.1"/>
    <property type="molecule type" value="Genomic_DNA"/>
</dbReference>
<reference evidence="9" key="1">
    <citation type="submission" date="2007-07" db="EMBL/GenBank/DDBJ databases">
        <title>Complete genome sequence of Campylobacter hominis ATCC BAA-381, a commensal isolated from the human gastrointestinal tract.</title>
        <authorList>
            <person name="Fouts D.E."/>
            <person name="Mongodin E.F."/>
            <person name="Puiu D."/>
            <person name="Sebastian Y."/>
            <person name="Miller W.G."/>
            <person name="Mandrell R.E."/>
            <person name="Nelson K.E."/>
        </authorList>
    </citation>
    <scope>NUCLEOTIDE SEQUENCE [LARGE SCALE GENOMIC DNA]</scope>
    <source>
        <strain evidence="9">ATCC BAA-381 / LMG 19568 / NCTC 13146 / CH001A</strain>
    </source>
</reference>
<feature type="domain" description="RDD" evidence="7">
    <location>
        <begin position="8"/>
        <end position="130"/>
    </location>
</feature>
<sequence>MSRKKAIVAPIFSRFKAFIIDIFFIAIPLFYIVTYLILGSKEALWQNQLAISAIWIIYALITSLFFVLKAQTPGYKAQNIYLINTRTGKKADFFRILLRFVCFIISGFCIVGLLICFFRKDRLNLHDLLTQTAPVLPKS</sequence>
<dbReference type="STRING" id="360107.CHAB381_0342"/>
<dbReference type="RefSeq" id="WP_012108226.1">
    <property type="nucleotide sequence ID" value="NC_009714.1"/>
</dbReference>
<feature type="transmembrane region" description="Helical" evidence="6">
    <location>
        <begin position="96"/>
        <end position="118"/>
    </location>
</feature>
<dbReference type="InterPro" id="IPR010432">
    <property type="entry name" value="RDD"/>
</dbReference>
<dbReference type="OrthoDB" id="5349007at2"/>
<feature type="transmembrane region" description="Helical" evidence="6">
    <location>
        <begin position="12"/>
        <end position="37"/>
    </location>
</feature>
<evidence type="ECO:0000256" key="1">
    <source>
        <dbReference type="ARBA" id="ARBA00004651"/>
    </source>
</evidence>
<evidence type="ECO:0000256" key="4">
    <source>
        <dbReference type="ARBA" id="ARBA00022989"/>
    </source>
</evidence>
<organism evidence="8 9">
    <name type="scientific">Campylobacter hominis (strain ATCC BAA-381 / DSM 21671 / CCUG 45161 / LMG 19568 / NCTC 13146 / CH001A)</name>
    <dbReference type="NCBI Taxonomy" id="360107"/>
    <lineage>
        <taxon>Bacteria</taxon>
        <taxon>Pseudomonadati</taxon>
        <taxon>Campylobacterota</taxon>
        <taxon>Epsilonproteobacteria</taxon>
        <taxon>Campylobacterales</taxon>
        <taxon>Campylobacteraceae</taxon>
        <taxon>Campylobacter</taxon>
    </lineage>
</organism>
<comment type="subcellular location">
    <subcellularLocation>
        <location evidence="1">Cell membrane</location>
        <topology evidence="1">Multi-pass membrane protein</topology>
    </subcellularLocation>
</comment>
<keyword evidence="5 6" id="KW-0472">Membrane</keyword>
<dbReference type="KEGG" id="cha:CHAB381_0342"/>
<evidence type="ECO:0000313" key="9">
    <source>
        <dbReference type="Proteomes" id="UP000002407"/>
    </source>
</evidence>
<keyword evidence="3 6" id="KW-0812">Transmembrane</keyword>
<evidence type="ECO:0000256" key="3">
    <source>
        <dbReference type="ARBA" id="ARBA00022692"/>
    </source>
</evidence>
<feature type="transmembrane region" description="Helical" evidence="6">
    <location>
        <begin position="49"/>
        <end position="68"/>
    </location>
</feature>
<dbReference type="PANTHER" id="PTHR36115">
    <property type="entry name" value="PROLINE-RICH ANTIGEN HOMOLOG-RELATED"/>
    <property type="match status" value="1"/>
</dbReference>
<name>A7I0A3_CAMHC</name>
<evidence type="ECO:0000259" key="7">
    <source>
        <dbReference type="Pfam" id="PF06271"/>
    </source>
</evidence>
<keyword evidence="9" id="KW-1185">Reference proteome</keyword>
<accession>A7I0A3</accession>
<evidence type="ECO:0000256" key="2">
    <source>
        <dbReference type="ARBA" id="ARBA00022475"/>
    </source>
</evidence>
<dbReference type="Proteomes" id="UP000002407">
    <property type="component" value="Chromosome"/>
</dbReference>
<proteinExistence type="predicted"/>
<keyword evidence="4 6" id="KW-1133">Transmembrane helix</keyword>
<evidence type="ECO:0000313" key="8">
    <source>
        <dbReference type="EMBL" id="ABS52268.1"/>
    </source>
</evidence>
<protein>
    <submittedName>
        <fullName evidence="8">RDD protein</fullName>
    </submittedName>
</protein>
<evidence type="ECO:0000256" key="6">
    <source>
        <dbReference type="SAM" id="Phobius"/>
    </source>
</evidence>
<gene>
    <name evidence="8" type="ordered locus">CHAB381_0342</name>
</gene>
<dbReference type="Pfam" id="PF06271">
    <property type="entry name" value="RDD"/>
    <property type="match status" value="1"/>
</dbReference>
<dbReference type="eggNOG" id="COG1714">
    <property type="taxonomic scope" value="Bacteria"/>
</dbReference>